<gene>
    <name evidence="2" type="ORF">EZV62_014489</name>
</gene>
<dbReference type="OrthoDB" id="1809440at2759"/>
<evidence type="ECO:0000313" key="3">
    <source>
        <dbReference type="Proteomes" id="UP000323000"/>
    </source>
</evidence>
<name>A0A5C7HUH0_9ROSI</name>
<evidence type="ECO:0000313" key="2">
    <source>
        <dbReference type="EMBL" id="TXG59916.1"/>
    </source>
</evidence>
<comment type="caution">
    <text evidence="2">The sequence shown here is derived from an EMBL/GenBank/DDBJ whole genome shotgun (WGS) entry which is preliminary data.</text>
</comment>
<feature type="region of interest" description="Disordered" evidence="1">
    <location>
        <begin position="1"/>
        <end position="27"/>
    </location>
</feature>
<accession>A0A5C7HUH0</accession>
<sequence>MTEVPSVLEHNEAIEEKPENSNYRSQQSTAACRGQRSILHRFRTSLKEPFQCVREVYGYGRVYKGWIDEKTLDSFRMGNWYGRCYLLLSYGTHKAIKLLNNGRAFLEDFLIANQKRGKEPKPSCKINWKPPEERVYKVNYDALVDRVNGRTGVGVIIRDCNGNVFASCCG</sequence>
<dbReference type="EMBL" id="VAHF01000006">
    <property type="protein sequence ID" value="TXG59916.1"/>
    <property type="molecule type" value="Genomic_DNA"/>
</dbReference>
<evidence type="ECO:0008006" key="4">
    <source>
        <dbReference type="Google" id="ProtNLM"/>
    </source>
</evidence>
<protein>
    <recommendedName>
        <fullName evidence="4">RNase H type-1 domain-containing protein</fullName>
    </recommendedName>
</protein>
<proteinExistence type="predicted"/>
<reference evidence="3" key="1">
    <citation type="journal article" date="2019" name="Gigascience">
        <title>De novo genome assembly of the endangered Acer yangbiense, a plant species with extremely small populations endemic to Yunnan Province, China.</title>
        <authorList>
            <person name="Yang J."/>
            <person name="Wariss H.M."/>
            <person name="Tao L."/>
            <person name="Zhang R."/>
            <person name="Yun Q."/>
            <person name="Hollingsworth P."/>
            <person name="Dao Z."/>
            <person name="Luo G."/>
            <person name="Guo H."/>
            <person name="Ma Y."/>
            <person name="Sun W."/>
        </authorList>
    </citation>
    <scope>NUCLEOTIDE SEQUENCE [LARGE SCALE GENOMIC DNA]</scope>
    <source>
        <strain evidence="3">cv. Malutang</strain>
    </source>
</reference>
<dbReference type="AlphaFoldDB" id="A0A5C7HUH0"/>
<feature type="compositionally biased region" description="Basic and acidic residues" evidence="1">
    <location>
        <begin position="9"/>
        <end position="19"/>
    </location>
</feature>
<dbReference type="Proteomes" id="UP000323000">
    <property type="component" value="Chromosome 6"/>
</dbReference>
<evidence type="ECO:0000256" key="1">
    <source>
        <dbReference type="SAM" id="MobiDB-lite"/>
    </source>
</evidence>
<keyword evidence="3" id="KW-1185">Reference proteome</keyword>
<organism evidence="2 3">
    <name type="scientific">Acer yangbiense</name>
    <dbReference type="NCBI Taxonomy" id="1000413"/>
    <lineage>
        <taxon>Eukaryota</taxon>
        <taxon>Viridiplantae</taxon>
        <taxon>Streptophyta</taxon>
        <taxon>Embryophyta</taxon>
        <taxon>Tracheophyta</taxon>
        <taxon>Spermatophyta</taxon>
        <taxon>Magnoliopsida</taxon>
        <taxon>eudicotyledons</taxon>
        <taxon>Gunneridae</taxon>
        <taxon>Pentapetalae</taxon>
        <taxon>rosids</taxon>
        <taxon>malvids</taxon>
        <taxon>Sapindales</taxon>
        <taxon>Sapindaceae</taxon>
        <taxon>Hippocastanoideae</taxon>
        <taxon>Acereae</taxon>
        <taxon>Acer</taxon>
    </lineage>
</organism>